<comment type="caution">
    <text evidence="2">The sequence shown here is derived from an EMBL/GenBank/DDBJ whole genome shotgun (WGS) entry which is preliminary data.</text>
</comment>
<name>A0ABQ5V9H1_9PROT</name>
<gene>
    <name evidence="2" type="ORF">GCM10007853_15710</name>
</gene>
<dbReference type="Proteomes" id="UP001161391">
    <property type="component" value="Unassembled WGS sequence"/>
</dbReference>
<dbReference type="RefSeq" id="WP_284389356.1">
    <property type="nucleotide sequence ID" value="NZ_BSNK01000001.1"/>
</dbReference>
<proteinExistence type="predicted"/>
<accession>A0ABQ5V9H1</accession>
<protein>
    <recommendedName>
        <fullName evidence="1">YdhG-like domain-containing protein</fullName>
    </recommendedName>
</protein>
<keyword evidence="3" id="KW-1185">Reference proteome</keyword>
<organism evidence="2 3">
    <name type="scientific">Algimonas ampicilliniresistens</name>
    <dbReference type="NCBI Taxonomy" id="1298735"/>
    <lineage>
        <taxon>Bacteria</taxon>
        <taxon>Pseudomonadati</taxon>
        <taxon>Pseudomonadota</taxon>
        <taxon>Alphaproteobacteria</taxon>
        <taxon>Maricaulales</taxon>
        <taxon>Robiginitomaculaceae</taxon>
        <taxon>Algimonas</taxon>
    </lineage>
</organism>
<dbReference type="InterPro" id="IPR014922">
    <property type="entry name" value="YdhG-like"/>
</dbReference>
<evidence type="ECO:0000259" key="1">
    <source>
        <dbReference type="Pfam" id="PF08818"/>
    </source>
</evidence>
<dbReference type="Pfam" id="PF08818">
    <property type="entry name" value="DUF1801"/>
    <property type="match status" value="1"/>
</dbReference>
<evidence type="ECO:0000313" key="2">
    <source>
        <dbReference type="EMBL" id="GLQ23697.1"/>
    </source>
</evidence>
<feature type="domain" description="YdhG-like" evidence="1">
    <location>
        <begin position="25"/>
        <end position="133"/>
    </location>
</feature>
<reference evidence="2" key="1">
    <citation type="journal article" date="2014" name="Int. J. Syst. Evol. Microbiol.">
        <title>Complete genome of a new Firmicutes species belonging to the dominant human colonic microbiota ('Ruminococcus bicirculans') reveals two chromosomes and a selective capacity to utilize plant glucans.</title>
        <authorList>
            <consortium name="NISC Comparative Sequencing Program"/>
            <person name="Wegmann U."/>
            <person name="Louis P."/>
            <person name="Goesmann A."/>
            <person name="Henrissat B."/>
            <person name="Duncan S.H."/>
            <person name="Flint H.J."/>
        </authorList>
    </citation>
    <scope>NUCLEOTIDE SEQUENCE</scope>
    <source>
        <strain evidence="2">NBRC 108219</strain>
    </source>
</reference>
<reference evidence="2" key="2">
    <citation type="submission" date="2023-01" db="EMBL/GenBank/DDBJ databases">
        <title>Draft genome sequence of Algimonas ampicilliniresistens strain NBRC 108219.</title>
        <authorList>
            <person name="Sun Q."/>
            <person name="Mori K."/>
        </authorList>
    </citation>
    <scope>NUCLEOTIDE SEQUENCE</scope>
    <source>
        <strain evidence="2">NBRC 108219</strain>
    </source>
</reference>
<dbReference type="EMBL" id="BSNK01000001">
    <property type="protein sequence ID" value="GLQ23697.1"/>
    <property type="molecule type" value="Genomic_DNA"/>
</dbReference>
<sequence length="144" mass="16503">MMANKTVPMALKVSDYIAAIKDPQRREDCQQILDMMSELSGWEPKLWGNTLGSAIVGFGEYHYKYESGREGDFMRLGFANRSQNISVYIMPGYENMGDQLARLGKHKIGKSCLYIKRLSDIDVDVLKEIIRKDIEIMAERYPLS</sequence>
<dbReference type="SUPFAM" id="SSF159888">
    <property type="entry name" value="YdhG-like"/>
    <property type="match status" value="1"/>
</dbReference>
<evidence type="ECO:0000313" key="3">
    <source>
        <dbReference type="Proteomes" id="UP001161391"/>
    </source>
</evidence>